<feature type="domain" description="HTH gntR-type" evidence="4">
    <location>
        <begin position="13"/>
        <end position="80"/>
    </location>
</feature>
<organism evidence="5 6">
    <name type="scientific">Phytoactinopolyspora halophila</name>
    <dbReference type="NCBI Taxonomy" id="1981511"/>
    <lineage>
        <taxon>Bacteria</taxon>
        <taxon>Bacillati</taxon>
        <taxon>Actinomycetota</taxon>
        <taxon>Actinomycetes</taxon>
        <taxon>Jiangellales</taxon>
        <taxon>Jiangellaceae</taxon>
        <taxon>Phytoactinopolyspora</taxon>
    </lineage>
</organism>
<dbReference type="InterPro" id="IPR000524">
    <property type="entry name" value="Tscrpt_reg_HTH_GntR"/>
</dbReference>
<evidence type="ECO:0000256" key="2">
    <source>
        <dbReference type="ARBA" id="ARBA00023125"/>
    </source>
</evidence>
<sequence>MFADFRPDRDIPVYFSIQLANHVDRMIETGGLAPGDRLPAEHRLAQQCRVSRWTIIRTLAILRHRGLVATTARGSHVTEPGERVACPHWCSGHSNNDIGYRHTRRLGEFGPDGPGATQTVDVWLGAPNSQAPPNLIIRKMPHARCGQECVVELSLRQARRVATIARDAADEWGRT</sequence>
<keyword evidence="3" id="KW-0804">Transcription</keyword>
<dbReference type="InterPro" id="IPR036388">
    <property type="entry name" value="WH-like_DNA-bd_sf"/>
</dbReference>
<dbReference type="GO" id="GO:0045892">
    <property type="term" value="P:negative regulation of DNA-templated transcription"/>
    <property type="evidence" value="ECO:0007669"/>
    <property type="project" value="TreeGrafter"/>
</dbReference>
<dbReference type="GO" id="GO:0003677">
    <property type="term" value="F:DNA binding"/>
    <property type="evidence" value="ECO:0007669"/>
    <property type="project" value="UniProtKB-KW"/>
</dbReference>
<gene>
    <name evidence="5" type="ORF">DPM12_08145</name>
</gene>
<proteinExistence type="predicted"/>
<dbReference type="SUPFAM" id="SSF46785">
    <property type="entry name" value="Winged helix' DNA-binding domain"/>
    <property type="match status" value="1"/>
</dbReference>
<keyword evidence="6" id="KW-1185">Reference proteome</keyword>
<dbReference type="SMART" id="SM00345">
    <property type="entry name" value="HTH_GNTR"/>
    <property type="match status" value="1"/>
</dbReference>
<dbReference type="PANTHER" id="PTHR44846:SF17">
    <property type="entry name" value="GNTR-FAMILY TRANSCRIPTIONAL REGULATOR"/>
    <property type="match status" value="1"/>
</dbReference>
<dbReference type="EMBL" id="QMIG01000005">
    <property type="protein sequence ID" value="RAW15612.1"/>
    <property type="molecule type" value="Genomic_DNA"/>
</dbReference>
<evidence type="ECO:0000256" key="1">
    <source>
        <dbReference type="ARBA" id="ARBA00023015"/>
    </source>
</evidence>
<evidence type="ECO:0000313" key="6">
    <source>
        <dbReference type="Proteomes" id="UP000250462"/>
    </source>
</evidence>
<keyword evidence="2" id="KW-0238">DNA-binding</keyword>
<dbReference type="InterPro" id="IPR050679">
    <property type="entry name" value="Bact_HTH_transcr_reg"/>
</dbReference>
<name>A0A329QWC9_9ACTN</name>
<dbReference type="PANTHER" id="PTHR44846">
    <property type="entry name" value="MANNOSYL-D-GLYCERATE TRANSPORT/METABOLISM SYSTEM REPRESSOR MNGR-RELATED"/>
    <property type="match status" value="1"/>
</dbReference>
<dbReference type="Gene3D" id="1.10.10.10">
    <property type="entry name" value="Winged helix-like DNA-binding domain superfamily/Winged helix DNA-binding domain"/>
    <property type="match status" value="1"/>
</dbReference>
<dbReference type="PROSITE" id="PS50949">
    <property type="entry name" value="HTH_GNTR"/>
    <property type="match status" value="1"/>
</dbReference>
<dbReference type="Proteomes" id="UP000250462">
    <property type="component" value="Unassembled WGS sequence"/>
</dbReference>
<reference evidence="5 6" key="1">
    <citation type="submission" date="2018-06" db="EMBL/GenBank/DDBJ databases">
        <title>Phytoactinopolyspora halophila sp. nov., a novel halophilic actinomycete isolated from a saline soil in China.</title>
        <authorList>
            <person name="Tang S.-K."/>
        </authorList>
    </citation>
    <scope>NUCLEOTIDE SEQUENCE [LARGE SCALE GENOMIC DNA]</scope>
    <source>
        <strain evidence="5 6">YIM 96934</strain>
    </source>
</reference>
<dbReference type="InterPro" id="IPR036390">
    <property type="entry name" value="WH_DNA-bd_sf"/>
</dbReference>
<dbReference type="Pfam" id="PF00392">
    <property type="entry name" value="GntR"/>
    <property type="match status" value="1"/>
</dbReference>
<protein>
    <recommendedName>
        <fullName evidence="4">HTH gntR-type domain-containing protein</fullName>
    </recommendedName>
</protein>
<evidence type="ECO:0000256" key="3">
    <source>
        <dbReference type="ARBA" id="ARBA00023163"/>
    </source>
</evidence>
<evidence type="ECO:0000259" key="4">
    <source>
        <dbReference type="PROSITE" id="PS50949"/>
    </source>
</evidence>
<comment type="caution">
    <text evidence="5">The sequence shown here is derived from an EMBL/GenBank/DDBJ whole genome shotgun (WGS) entry which is preliminary data.</text>
</comment>
<accession>A0A329QWC9</accession>
<dbReference type="AlphaFoldDB" id="A0A329QWC9"/>
<keyword evidence="1" id="KW-0805">Transcription regulation</keyword>
<dbReference type="RefSeq" id="WP_112257813.1">
    <property type="nucleotide sequence ID" value="NZ_QMIG01000005.1"/>
</dbReference>
<dbReference type="GO" id="GO:0003700">
    <property type="term" value="F:DNA-binding transcription factor activity"/>
    <property type="evidence" value="ECO:0007669"/>
    <property type="project" value="InterPro"/>
</dbReference>
<dbReference type="PRINTS" id="PR00035">
    <property type="entry name" value="HTHGNTR"/>
</dbReference>
<dbReference type="OrthoDB" id="4558810at2"/>
<dbReference type="CDD" id="cd07377">
    <property type="entry name" value="WHTH_GntR"/>
    <property type="match status" value="1"/>
</dbReference>
<evidence type="ECO:0000313" key="5">
    <source>
        <dbReference type="EMBL" id="RAW15612.1"/>
    </source>
</evidence>